<reference evidence="4" key="1">
    <citation type="submission" date="2021-01" db="EMBL/GenBank/DDBJ databases">
        <title>Adiantum capillus-veneris genome.</title>
        <authorList>
            <person name="Fang Y."/>
            <person name="Liao Q."/>
        </authorList>
    </citation>
    <scope>NUCLEOTIDE SEQUENCE</scope>
    <source>
        <strain evidence="4">H3</strain>
        <tissue evidence="4">Leaf</tissue>
    </source>
</reference>
<dbReference type="EMBL" id="JABFUD020000004">
    <property type="protein sequence ID" value="KAI5081440.1"/>
    <property type="molecule type" value="Genomic_DNA"/>
</dbReference>
<dbReference type="Pfam" id="PF00201">
    <property type="entry name" value="UDPGT"/>
    <property type="match status" value="1"/>
</dbReference>
<gene>
    <name evidence="4" type="ORF">GOP47_0004623</name>
</gene>
<keyword evidence="3" id="KW-0808">Transferase</keyword>
<organism evidence="4 5">
    <name type="scientific">Adiantum capillus-veneris</name>
    <name type="common">Maidenhair fern</name>
    <dbReference type="NCBI Taxonomy" id="13818"/>
    <lineage>
        <taxon>Eukaryota</taxon>
        <taxon>Viridiplantae</taxon>
        <taxon>Streptophyta</taxon>
        <taxon>Embryophyta</taxon>
        <taxon>Tracheophyta</taxon>
        <taxon>Polypodiopsida</taxon>
        <taxon>Polypodiidae</taxon>
        <taxon>Polypodiales</taxon>
        <taxon>Pteridineae</taxon>
        <taxon>Pteridaceae</taxon>
        <taxon>Vittarioideae</taxon>
        <taxon>Adiantum</taxon>
    </lineage>
</organism>
<comment type="caution">
    <text evidence="4">The sequence shown here is derived from an EMBL/GenBank/DDBJ whole genome shotgun (WGS) entry which is preliminary data.</text>
</comment>
<evidence type="ECO:0000256" key="3">
    <source>
        <dbReference type="ARBA" id="ARBA00022679"/>
    </source>
</evidence>
<evidence type="ECO:0000313" key="5">
    <source>
        <dbReference type="Proteomes" id="UP000886520"/>
    </source>
</evidence>
<dbReference type="AlphaFoldDB" id="A0A9D4V8K4"/>
<evidence type="ECO:0000313" key="4">
    <source>
        <dbReference type="EMBL" id="KAI5081440.1"/>
    </source>
</evidence>
<dbReference type="PANTHER" id="PTHR11926:SF1494">
    <property type="entry name" value="FLAVONOL 3-O-GLUCOSYLTRANSFERASE UGT76E12-RELATED"/>
    <property type="match status" value="1"/>
</dbReference>
<dbReference type="OrthoDB" id="5835829at2759"/>
<evidence type="ECO:0000256" key="2">
    <source>
        <dbReference type="ARBA" id="ARBA00022676"/>
    </source>
</evidence>
<dbReference type="GO" id="GO:0080044">
    <property type="term" value="F:quercetin 7-O-glucosyltransferase activity"/>
    <property type="evidence" value="ECO:0007669"/>
    <property type="project" value="TreeGrafter"/>
</dbReference>
<dbReference type="SUPFAM" id="SSF53756">
    <property type="entry name" value="UDP-Glycosyltransferase/glycogen phosphorylase"/>
    <property type="match status" value="1"/>
</dbReference>
<accession>A0A9D4V8K4</accession>
<feature type="non-terminal residue" evidence="4">
    <location>
        <position position="503"/>
    </location>
</feature>
<dbReference type="CDD" id="cd03784">
    <property type="entry name" value="GT1_Gtf-like"/>
    <property type="match status" value="1"/>
</dbReference>
<dbReference type="PANTHER" id="PTHR11926">
    <property type="entry name" value="GLUCOSYL/GLUCURONOSYL TRANSFERASES"/>
    <property type="match status" value="1"/>
</dbReference>
<proteinExistence type="inferred from homology"/>
<evidence type="ECO:0008006" key="6">
    <source>
        <dbReference type="Google" id="ProtNLM"/>
    </source>
</evidence>
<comment type="similarity">
    <text evidence="1">Belongs to the UDP-glycosyltransferase family.</text>
</comment>
<dbReference type="InterPro" id="IPR002213">
    <property type="entry name" value="UDP_glucos_trans"/>
</dbReference>
<dbReference type="FunFam" id="3.40.50.2000:FF:000056">
    <property type="entry name" value="Glycosyltransferase"/>
    <property type="match status" value="1"/>
</dbReference>
<keyword evidence="5" id="KW-1185">Reference proteome</keyword>
<protein>
    <recommendedName>
        <fullName evidence="6">Glycosyltransferase</fullName>
    </recommendedName>
</protein>
<dbReference type="Proteomes" id="UP000886520">
    <property type="component" value="Chromosome 4"/>
</dbReference>
<name>A0A9D4V8K4_ADICA</name>
<evidence type="ECO:0000256" key="1">
    <source>
        <dbReference type="ARBA" id="ARBA00009995"/>
    </source>
</evidence>
<sequence length="503" mass="55775">GRERDKDEERERERERMGVEEEGNGVLHMLVVSFQAEGHLNAILRLAQNLAAREGVIVTFAYPARFHHLALQRNGQLAALLASPVVQQSKLRIRVVEDGLPREEAQGLTPPIVLASIPIYQHNVKLLLDQLLAERPYPVCLISDTFVPWTQDLANAAHLPRVDFWTSTAAVYSMGSQLSLLVSKGILPLHHSCWVDPETKWSANTPLIEGVPGLPPFPATDLPKEFLSGEEFALQFMLAAFGRVREAHTILVHSLYELEASVFDALRAMDLPIHPVGPLSDDSPTPAQLPGVDGSQRHECLHWLDTQPVASVIYVALGSIAKLSPSEMHALALALEACKRPFLWVIRIDSVSSPLDDALPPGFLNRTVDQGSGLIISWAPQTQVLSHPSVCAFFSHCGWNSTLECMWEGIPMVACPRAAEQRSNAKWIVGTWKIGVPLERELDGSFTQEAIEKALQELLSKDKFDYYKRKALCAKEMARHALQEKGSSNANILNLLQKLRHNS</sequence>
<dbReference type="Gene3D" id="3.40.50.2000">
    <property type="entry name" value="Glycogen Phosphorylase B"/>
    <property type="match status" value="2"/>
</dbReference>
<dbReference type="GO" id="GO:0080043">
    <property type="term" value="F:quercetin 3-O-glucosyltransferase activity"/>
    <property type="evidence" value="ECO:0007669"/>
    <property type="project" value="TreeGrafter"/>
</dbReference>
<keyword evidence="2" id="KW-0328">Glycosyltransferase</keyword>